<evidence type="ECO:0000256" key="11">
    <source>
        <dbReference type="ARBA" id="ARBA00023212"/>
    </source>
</evidence>
<dbReference type="HOGENOM" id="CLU_089876_12_1_1"/>
<dbReference type="CDD" id="cd03443">
    <property type="entry name" value="PaaI_thioesterase"/>
    <property type="match status" value="1"/>
</dbReference>
<comment type="similarity">
    <text evidence="5">Belongs to the thioesterase PaaI family.</text>
</comment>
<dbReference type="InterPro" id="IPR029069">
    <property type="entry name" value="HotDog_dom_sf"/>
</dbReference>
<dbReference type="GO" id="GO:0047617">
    <property type="term" value="F:fatty acyl-CoA hydrolase activity"/>
    <property type="evidence" value="ECO:0000318"/>
    <property type="project" value="GO_Central"/>
</dbReference>
<dbReference type="InterPro" id="IPR003736">
    <property type="entry name" value="PAAI_dom"/>
</dbReference>
<sequence>MALAAGRAVLEALRSSPGGFDARVLERVEIKAADAGRILCAIRVPANLANGYGTLHGGAIATLIDCVSTMAVLTVGGTNTGVSIDLSITYVSAARIDDELEIESKVLKKGKNVVMLSAEVRRAGKNGEIVASGHHTKYFSRPSLFTSKL</sequence>
<evidence type="ECO:0000256" key="1">
    <source>
        <dbReference type="ARBA" id="ARBA00004123"/>
    </source>
</evidence>
<dbReference type="InterPro" id="IPR039298">
    <property type="entry name" value="ACOT13"/>
</dbReference>
<dbReference type="OMA" id="KQIMRAM"/>
<evidence type="ECO:0000256" key="6">
    <source>
        <dbReference type="ARBA" id="ARBA00022490"/>
    </source>
</evidence>
<evidence type="ECO:0000256" key="15">
    <source>
        <dbReference type="ARBA" id="ARBA00064709"/>
    </source>
</evidence>
<keyword evidence="9" id="KW-0443">Lipid metabolism</keyword>
<accession>D8S3W6</accession>
<evidence type="ECO:0000256" key="16">
    <source>
        <dbReference type="ARBA" id="ARBA00067273"/>
    </source>
</evidence>
<dbReference type="Proteomes" id="UP000001514">
    <property type="component" value="Unassembled WGS sequence"/>
</dbReference>
<keyword evidence="6" id="KW-0963">Cytoplasm</keyword>
<evidence type="ECO:0000313" key="20">
    <source>
        <dbReference type="EMBL" id="EFJ20827.1"/>
    </source>
</evidence>
<keyword evidence="12" id="KW-0539">Nucleus</keyword>
<comment type="function">
    <text evidence="14">Catalyzes the hydrolysis of acyl-CoAs into free fatty acids and coenzyme A (CoASH), regulating their respective intracellular levels. Has acyl-CoA thioesterase activity towards medium (C12) and long-chain (C18) fatty acyl-CoA substrates. Can also hydrolyze 3-hydroxyphenylacetyl-CoA and 3,4-dihydroxyphenylacetyl-CoA (in vitro). May play a role in controlling adaptive thermogenesis.</text>
</comment>
<dbReference type="KEGG" id="smo:SELMODRAFT_108421"/>
<evidence type="ECO:0000256" key="9">
    <source>
        <dbReference type="ARBA" id="ARBA00023098"/>
    </source>
</evidence>
<dbReference type="Pfam" id="PF03061">
    <property type="entry name" value="4HBT"/>
    <property type="match status" value="1"/>
</dbReference>
<evidence type="ECO:0000256" key="7">
    <source>
        <dbReference type="ARBA" id="ARBA00022801"/>
    </source>
</evidence>
<dbReference type="Gramene" id="EFJ20827">
    <property type="protein sequence ID" value="EFJ20827"/>
    <property type="gene ID" value="SELMODRAFT_108421"/>
</dbReference>
<dbReference type="eggNOG" id="KOG3328">
    <property type="taxonomic scope" value="Eukaryota"/>
</dbReference>
<evidence type="ECO:0000256" key="5">
    <source>
        <dbReference type="ARBA" id="ARBA00008324"/>
    </source>
</evidence>
<feature type="domain" description="Thioesterase" evidence="19">
    <location>
        <begin position="52"/>
        <end position="124"/>
    </location>
</feature>
<protein>
    <recommendedName>
        <fullName evidence="16">Acyl-coenzyme A thioesterase 13</fullName>
    </recommendedName>
    <alternativeName>
        <fullName evidence="17">Hotdog-fold thioesterase superfamily member 2</fullName>
    </alternativeName>
    <alternativeName>
        <fullName evidence="18">Thioesterase superfamily member 2</fullName>
    </alternativeName>
</protein>
<dbReference type="GO" id="GO:0005634">
    <property type="term" value="C:nucleus"/>
    <property type="evidence" value="ECO:0007669"/>
    <property type="project" value="UniProtKB-SubCell"/>
</dbReference>
<evidence type="ECO:0000256" key="12">
    <source>
        <dbReference type="ARBA" id="ARBA00023242"/>
    </source>
</evidence>
<keyword evidence="11" id="KW-0206">Cytoskeleton</keyword>
<dbReference type="FunFam" id="3.10.129.10:FF:000021">
    <property type="entry name" value="Acyl-coenzyme A thioesterase 13"/>
    <property type="match status" value="1"/>
</dbReference>
<keyword evidence="21" id="KW-1185">Reference proteome</keyword>
<evidence type="ECO:0000256" key="14">
    <source>
        <dbReference type="ARBA" id="ARBA00058205"/>
    </source>
</evidence>
<evidence type="ECO:0000256" key="8">
    <source>
        <dbReference type="ARBA" id="ARBA00022990"/>
    </source>
</evidence>
<name>D8S3W6_SELML</name>
<comment type="subcellular location">
    <subcellularLocation>
        <location evidence="3">Cytoplasm</location>
        <location evidence="3">Cytoskeleton</location>
        <location evidence="3">Spindle</location>
    </subcellularLocation>
    <subcellularLocation>
        <location evidence="4">Cytoplasm</location>
        <location evidence="4">Cytosol</location>
    </subcellularLocation>
    <subcellularLocation>
        <location evidence="2">Mitochondrion</location>
    </subcellularLocation>
    <subcellularLocation>
        <location evidence="1">Nucleus</location>
    </subcellularLocation>
</comment>
<evidence type="ECO:0000259" key="19">
    <source>
        <dbReference type="Pfam" id="PF03061"/>
    </source>
</evidence>
<evidence type="ECO:0000256" key="10">
    <source>
        <dbReference type="ARBA" id="ARBA00023128"/>
    </source>
</evidence>
<keyword evidence="10" id="KW-0496">Mitochondrion</keyword>
<evidence type="ECO:0000256" key="18">
    <source>
        <dbReference type="ARBA" id="ARBA00083956"/>
    </source>
</evidence>
<dbReference type="Gene3D" id="3.10.129.10">
    <property type="entry name" value="Hotdog Thioesterase"/>
    <property type="match status" value="1"/>
</dbReference>
<dbReference type="GO" id="GO:0005829">
    <property type="term" value="C:cytosol"/>
    <property type="evidence" value="ECO:0007669"/>
    <property type="project" value="UniProtKB-SubCell"/>
</dbReference>
<dbReference type="GO" id="GO:0006629">
    <property type="term" value="P:lipid metabolic process"/>
    <property type="evidence" value="ECO:0007669"/>
    <property type="project" value="UniProtKB-KW"/>
</dbReference>
<dbReference type="FunCoup" id="D8S3W6">
    <property type="interactions" value="1639"/>
</dbReference>
<evidence type="ECO:0000256" key="4">
    <source>
        <dbReference type="ARBA" id="ARBA00004514"/>
    </source>
</evidence>
<dbReference type="PANTHER" id="PTHR21660:SF1">
    <property type="entry name" value="ACYL-COENZYME A THIOESTERASE 13"/>
    <property type="match status" value="1"/>
</dbReference>
<dbReference type="SUPFAM" id="SSF54637">
    <property type="entry name" value="Thioesterase/thiol ester dehydrase-isomerase"/>
    <property type="match status" value="1"/>
</dbReference>
<comment type="subunit">
    <text evidence="15">Homotetramer. Interacts with PCTP.</text>
</comment>
<evidence type="ECO:0000256" key="3">
    <source>
        <dbReference type="ARBA" id="ARBA00004186"/>
    </source>
</evidence>
<dbReference type="STRING" id="88036.D8S3W6"/>
<dbReference type="NCBIfam" id="TIGR00369">
    <property type="entry name" value="unchar_dom_1"/>
    <property type="match status" value="1"/>
</dbReference>
<keyword evidence="8" id="KW-0007">Acetylation</keyword>
<proteinExistence type="inferred from homology"/>
<dbReference type="AlphaFoldDB" id="D8S3W6"/>
<evidence type="ECO:0000256" key="2">
    <source>
        <dbReference type="ARBA" id="ARBA00004173"/>
    </source>
</evidence>
<organism evidence="21">
    <name type="scientific">Selaginella moellendorffii</name>
    <name type="common">Spikemoss</name>
    <dbReference type="NCBI Taxonomy" id="88036"/>
    <lineage>
        <taxon>Eukaryota</taxon>
        <taxon>Viridiplantae</taxon>
        <taxon>Streptophyta</taxon>
        <taxon>Embryophyta</taxon>
        <taxon>Tracheophyta</taxon>
        <taxon>Lycopodiopsida</taxon>
        <taxon>Selaginellales</taxon>
        <taxon>Selaginellaceae</taxon>
        <taxon>Selaginella</taxon>
    </lineage>
</organism>
<evidence type="ECO:0000256" key="17">
    <source>
        <dbReference type="ARBA" id="ARBA00081533"/>
    </source>
</evidence>
<dbReference type="GO" id="GO:0005819">
    <property type="term" value="C:spindle"/>
    <property type="evidence" value="ECO:0007669"/>
    <property type="project" value="UniProtKB-SubCell"/>
</dbReference>
<keyword evidence="7" id="KW-0378">Hydrolase</keyword>
<evidence type="ECO:0000256" key="13">
    <source>
        <dbReference type="ARBA" id="ARBA00052976"/>
    </source>
</evidence>
<reference evidence="20 21" key="1">
    <citation type="journal article" date="2011" name="Science">
        <title>The Selaginella genome identifies genetic changes associated with the evolution of vascular plants.</title>
        <authorList>
            <person name="Banks J.A."/>
            <person name="Nishiyama T."/>
            <person name="Hasebe M."/>
            <person name="Bowman J.L."/>
            <person name="Gribskov M."/>
            <person name="dePamphilis C."/>
            <person name="Albert V.A."/>
            <person name="Aono N."/>
            <person name="Aoyama T."/>
            <person name="Ambrose B.A."/>
            <person name="Ashton N.W."/>
            <person name="Axtell M.J."/>
            <person name="Barker E."/>
            <person name="Barker M.S."/>
            <person name="Bennetzen J.L."/>
            <person name="Bonawitz N.D."/>
            <person name="Chapple C."/>
            <person name="Cheng C."/>
            <person name="Correa L.G."/>
            <person name="Dacre M."/>
            <person name="DeBarry J."/>
            <person name="Dreyer I."/>
            <person name="Elias M."/>
            <person name="Engstrom E.M."/>
            <person name="Estelle M."/>
            <person name="Feng L."/>
            <person name="Finet C."/>
            <person name="Floyd S.K."/>
            <person name="Frommer W.B."/>
            <person name="Fujita T."/>
            <person name="Gramzow L."/>
            <person name="Gutensohn M."/>
            <person name="Harholt J."/>
            <person name="Hattori M."/>
            <person name="Heyl A."/>
            <person name="Hirai T."/>
            <person name="Hiwatashi Y."/>
            <person name="Ishikawa M."/>
            <person name="Iwata M."/>
            <person name="Karol K.G."/>
            <person name="Koehler B."/>
            <person name="Kolukisaoglu U."/>
            <person name="Kubo M."/>
            <person name="Kurata T."/>
            <person name="Lalonde S."/>
            <person name="Li K."/>
            <person name="Li Y."/>
            <person name="Litt A."/>
            <person name="Lyons E."/>
            <person name="Manning G."/>
            <person name="Maruyama T."/>
            <person name="Michael T.P."/>
            <person name="Mikami K."/>
            <person name="Miyazaki S."/>
            <person name="Morinaga S."/>
            <person name="Murata T."/>
            <person name="Mueller-Roeber B."/>
            <person name="Nelson D.R."/>
            <person name="Obara M."/>
            <person name="Oguri Y."/>
            <person name="Olmstead R.G."/>
            <person name="Onodera N."/>
            <person name="Petersen B.L."/>
            <person name="Pils B."/>
            <person name="Prigge M."/>
            <person name="Rensing S.A."/>
            <person name="Riano-Pachon D.M."/>
            <person name="Roberts A.W."/>
            <person name="Sato Y."/>
            <person name="Scheller H.V."/>
            <person name="Schulz B."/>
            <person name="Schulz C."/>
            <person name="Shakirov E.V."/>
            <person name="Shibagaki N."/>
            <person name="Shinohara N."/>
            <person name="Shippen D.E."/>
            <person name="Soerensen I."/>
            <person name="Sotooka R."/>
            <person name="Sugimoto N."/>
            <person name="Sugita M."/>
            <person name="Sumikawa N."/>
            <person name="Tanurdzic M."/>
            <person name="Theissen G."/>
            <person name="Ulvskov P."/>
            <person name="Wakazuki S."/>
            <person name="Weng J.K."/>
            <person name="Willats W.W."/>
            <person name="Wipf D."/>
            <person name="Wolf P.G."/>
            <person name="Yang L."/>
            <person name="Zimmer A.D."/>
            <person name="Zhu Q."/>
            <person name="Mitros T."/>
            <person name="Hellsten U."/>
            <person name="Loque D."/>
            <person name="Otillar R."/>
            <person name="Salamov A."/>
            <person name="Schmutz J."/>
            <person name="Shapiro H."/>
            <person name="Lindquist E."/>
            <person name="Lucas S."/>
            <person name="Rokhsar D."/>
            <person name="Grigoriev I.V."/>
        </authorList>
    </citation>
    <scope>NUCLEOTIDE SEQUENCE [LARGE SCALE GENOMIC DNA]</scope>
</reference>
<evidence type="ECO:0000313" key="21">
    <source>
        <dbReference type="Proteomes" id="UP000001514"/>
    </source>
</evidence>
<dbReference type="GO" id="GO:0005739">
    <property type="term" value="C:mitochondrion"/>
    <property type="evidence" value="ECO:0007669"/>
    <property type="project" value="UniProtKB-SubCell"/>
</dbReference>
<dbReference type="OrthoDB" id="46529at2759"/>
<gene>
    <name evidence="20" type="ORF">SELMODRAFT_108421</name>
</gene>
<dbReference type="EMBL" id="GL377601">
    <property type="protein sequence ID" value="EFJ20827.1"/>
    <property type="molecule type" value="Genomic_DNA"/>
</dbReference>
<dbReference type="InParanoid" id="D8S3W6"/>
<comment type="catalytic activity">
    <reaction evidence="13">
        <text>a fatty acyl-CoA + H2O = a fatty acid + CoA + H(+)</text>
        <dbReference type="Rhea" id="RHEA:16781"/>
        <dbReference type="ChEBI" id="CHEBI:15377"/>
        <dbReference type="ChEBI" id="CHEBI:15378"/>
        <dbReference type="ChEBI" id="CHEBI:28868"/>
        <dbReference type="ChEBI" id="CHEBI:57287"/>
        <dbReference type="ChEBI" id="CHEBI:77636"/>
    </reaction>
    <physiologicalReaction direction="left-to-right" evidence="13">
        <dbReference type="Rhea" id="RHEA:16782"/>
    </physiologicalReaction>
</comment>
<dbReference type="PANTHER" id="PTHR21660">
    <property type="entry name" value="THIOESTERASE SUPERFAMILY MEMBER-RELATED"/>
    <property type="match status" value="1"/>
</dbReference>
<dbReference type="InterPro" id="IPR006683">
    <property type="entry name" value="Thioestr_dom"/>
</dbReference>